<sequence length="361" mass="39187">MSWRALRNNDGTIHTPCSGEVPGCLGWGTLVMEINLAALARSRTPLIRLTPRREPEHIFALERTQDGRLQLLRRHGGEVGHLSIGLGREPSMGTLRLSYHWDHHRGVSLMTAENLSKGTIRQQEASHALPLLAAEIAALFGGGGDSHLHPALDWIGLADHWQIVGPMPGLAASTLIETVNGPCPVAMLRPGDMVLTADDGPMPVLWQGRVSVPAIGSFRPVRILAPCFGLARDMVVLPGQRLALSGADVEYHFGEEEVLIEARHLANGQTGVWEPEAEVNACHGVLFDRHALIRADGLWTESLYLGRMARNPDLARSIAPGALVETGRLPIHTSPARRELMDYEALALMLSMLNSRSAVAA</sequence>
<dbReference type="Pfam" id="PF13403">
    <property type="entry name" value="Hint_2"/>
    <property type="match status" value="1"/>
</dbReference>
<proteinExistence type="predicted"/>
<dbReference type="InterPro" id="IPR036844">
    <property type="entry name" value="Hint_dom_sf"/>
</dbReference>
<dbReference type="SUPFAM" id="SSF51294">
    <property type="entry name" value="Hedgehog/intein (Hint) domain"/>
    <property type="match status" value="1"/>
</dbReference>
<keyword evidence="3" id="KW-1185">Reference proteome</keyword>
<comment type="caution">
    <text evidence="2">The sequence shown here is derived from an EMBL/GenBank/DDBJ whole genome shotgun (WGS) entry which is preliminary data.</text>
</comment>
<dbReference type="Proteomes" id="UP001652564">
    <property type="component" value="Unassembled WGS sequence"/>
</dbReference>
<evidence type="ECO:0000313" key="3">
    <source>
        <dbReference type="Proteomes" id="UP001652564"/>
    </source>
</evidence>
<gene>
    <name evidence="2" type="ORF">OEZ71_08450</name>
</gene>
<accession>A0ABT2ZMF5</accession>
<feature type="domain" description="Hedgehog/Intein (Hint)" evidence="1">
    <location>
        <begin position="169"/>
        <end position="306"/>
    </location>
</feature>
<name>A0ABT2ZMF5_9RHOB</name>
<protein>
    <submittedName>
        <fullName evidence="2">Hint domain-containing protein</fullName>
    </submittedName>
</protein>
<dbReference type="EMBL" id="JAOWKZ010000002">
    <property type="protein sequence ID" value="MCV2872323.1"/>
    <property type="molecule type" value="Genomic_DNA"/>
</dbReference>
<dbReference type="InterPro" id="IPR028992">
    <property type="entry name" value="Hedgehog/Intein_dom"/>
</dbReference>
<evidence type="ECO:0000313" key="2">
    <source>
        <dbReference type="EMBL" id="MCV2872323.1"/>
    </source>
</evidence>
<dbReference type="RefSeq" id="WP_263739508.1">
    <property type="nucleotide sequence ID" value="NZ_JAOWKZ010000002.1"/>
</dbReference>
<organism evidence="2 3">
    <name type="scientific">Albidovulum litorale</name>
    <dbReference type="NCBI Taxonomy" id="2984134"/>
    <lineage>
        <taxon>Bacteria</taxon>
        <taxon>Pseudomonadati</taxon>
        <taxon>Pseudomonadota</taxon>
        <taxon>Alphaproteobacteria</taxon>
        <taxon>Rhodobacterales</taxon>
        <taxon>Paracoccaceae</taxon>
        <taxon>Albidovulum</taxon>
    </lineage>
</organism>
<reference evidence="2 3" key="1">
    <citation type="submission" date="2022-10" db="EMBL/GenBank/DDBJ databases">
        <title>Defluviimonas sp. nov., isolated from ocean surface sediments.</title>
        <authorList>
            <person name="He W."/>
            <person name="Wang L."/>
            <person name="Zhang D.-F."/>
        </authorList>
    </citation>
    <scope>NUCLEOTIDE SEQUENCE [LARGE SCALE GENOMIC DNA]</scope>
    <source>
        <strain evidence="2 3">WL0050</strain>
    </source>
</reference>
<evidence type="ECO:0000259" key="1">
    <source>
        <dbReference type="Pfam" id="PF13403"/>
    </source>
</evidence>